<dbReference type="STRING" id="1842727.RD110_24535"/>
<organism evidence="3 4">
    <name type="scientific">Rhodoferax koreensis</name>
    <dbReference type="NCBI Taxonomy" id="1842727"/>
    <lineage>
        <taxon>Bacteria</taxon>
        <taxon>Pseudomonadati</taxon>
        <taxon>Pseudomonadota</taxon>
        <taxon>Betaproteobacteria</taxon>
        <taxon>Burkholderiales</taxon>
        <taxon>Comamonadaceae</taxon>
        <taxon>Rhodoferax</taxon>
    </lineage>
</organism>
<dbReference type="PANTHER" id="PTHR11820:SF90">
    <property type="entry name" value="FLUTATHIONE S-TRANSFERASE"/>
    <property type="match status" value="1"/>
</dbReference>
<reference evidence="3 4" key="1">
    <citation type="submission" date="2017-01" db="EMBL/GenBank/DDBJ databases">
        <authorList>
            <person name="Mah S.A."/>
            <person name="Swanson W.J."/>
            <person name="Moy G.W."/>
            <person name="Vacquier V.D."/>
        </authorList>
    </citation>
    <scope>NUCLEOTIDE SEQUENCE [LARGE SCALE GENOMIC DNA]</scope>
    <source>
        <strain evidence="3 4">DCY110</strain>
    </source>
</reference>
<dbReference type="Proteomes" id="UP000186609">
    <property type="component" value="Chromosome"/>
</dbReference>
<dbReference type="EMBL" id="CP019236">
    <property type="protein sequence ID" value="APW40936.1"/>
    <property type="molecule type" value="Genomic_DNA"/>
</dbReference>
<dbReference type="OrthoDB" id="9805307at2"/>
<accession>A0A1P8K4L6</accession>
<dbReference type="GO" id="GO:0046872">
    <property type="term" value="F:metal ion binding"/>
    <property type="evidence" value="ECO:0007669"/>
    <property type="project" value="UniProtKB-KW"/>
</dbReference>
<dbReference type="InterPro" id="IPR011234">
    <property type="entry name" value="Fumarylacetoacetase-like_C"/>
</dbReference>
<dbReference type="KEGG" id="rhy:RD110_24535"/>
<keyword evidence="1" id="KW-0479">Metal-binding</keyword>
<keyword evidence="4" id="KW-1185">Reference proteome</keyword>
<proteinExistence type="predicted"/>
<dbReference type="AlphaFoldDB" id="A0A1P8K4L6"/>
<evidence type="ECO:0000256" key="1">
    <source>
        <dbReference type="ARBA" id="ARBA00022723"/>
    </source>
</evidence>
<dbReference type="PANTHER" id="PTHR11820">
    <property type="entry name" value="ACYLPYRUVASE"/>
    <property type="match status" value="1"/>
</dbReference>
<dbReference type="Gene3D" id="3.90.850.10">
    <property type="entry name" value="Fumarylacetoacetase-like, C-terminal domain"/>
    <property type="match status" value="1"/>
</dbReference>
<dbReference type="RefSeq" id="WP_076205616.1">
    <property type="nucleotide sequence ID" value="NZ_CP019236.1"/>
</dbReference>
<feature type="domain" description="Fumarylacetoacetase-like C-terminal" evidence="2">
    <location>
        <begin position="39"/>
        <end position="237"/>
    </location>
</feature>
<keyword evidence="3" id="KW-0378">Hydrolase</keyword>
<gene>
    <name evidence="3" type="ORF">RD110_24535</name>
</gene>
<dbReference type="InterPro" id="IPR036663">
    <property type="entry name" value="Fumarylacetoacetase_C_sf"/>
</dbReference>
<dbReference type="SUPFAM" id="SSF56529">
    <property type="entry name" value="FAH"/>
    <property type="match status" value="1"/>
</dbReference>
<evidence type="ECO:0000313" key="4">
    <source>
        <dbReference type="Proteomes" id="UP000186609"/>
    </source>
</evidence>
<evidence type="ECO:0000313" key="3">
    <source>
        <dbReference type="EMBL" id="APW40936.1"/>
    </source>
</evidence>
<evidence type="ECO:0000259" key="2">
    <source>
        <dbReference type="Pfam" id="PF01557"/>
    </source>
</evidence>
<dbReference type="Pfam" id="PF01557">
    <property type="entry name" value="FAA_hydrolase"/>
    <property type="match status" value="1"/>
</dbReference>
<protein>
    <submittedName>
        <fullName evidence="3">Fumarylacetoacetate hydrolase</fullName>
    </submittedName>
</protein>
<sequence>MCERPAEAIPARANFIFPALEPTALAIAGATASFPVGRVYCIGRNYRWSPDEPAPAEMPAWFMKPANAVVPAHGVLPYPPGTGEFCHEIELVVAVGLGGRDIDPAQVEAHHIWGYAAGLDLTRRDLQQRAKRAGGPWEPAKAFDHSAPCTPLVPATACGHPRRGAVWLSVNGIARQRADVAELLWPVPALVAMLSRSVTLMPGDLVYTGTPVGVGVLHPGDSVEGGVAGIGQFSMTVGGRPAAVSSPP</sequence>
<name>A0A1P8K4L6_9BURK</name>
<dbReference type="GO" id="GO:0018773">
    <property type="term" value="F:acetylpyruvate hydrolase activity"/>
    <property type="evidence" value="ECO:0007669"/>
    <property type="project" value="TreeGrafter"/>
</dbReference>